<dbReference type="EMBL" id="WIAO01000018">
    <property type="protein sequence ID" value="MQM26944.1"/>
    <property type="molecule type" value="Genomic_DNA"/>
</dbReference>
<keyword evidence="3" id="KW-1185">Reference proteome</keyword>
<gene>
    <name evidence="2" type="ORF">GFD30_15385</name>
</gene>
<evidence type="ECO:0000313" key="3">
    <source>
        <dbReference type="Proteomes" id="UP000477750"/>
    </source>
</evidence>
<evidence type="ECO:0000313" key="2">
    <source>
        <dbReference type="EMBL" id="MQM26944.1"/>
    </source>
</evidence>
<feature type="transmembrane region" description="Helical" evidence="1">
    <location>
        <begin position="73"/>
        <end position="94"/>
    </location>
</feature>
<evidence type="ECO:0000256" key="1">
    <source>
        <dbReference type="SAM" id="Phobius"/>
    </source>
</evidence>
<keyword evidence="1" id="KW-0472">Membrane</keyword>
<feature type="transmembrane region" description="Helical" evidence="1">
    <location>
        <begin position="173"/>
        <end position="193"/>
    </location>
</feature>
<dbReference type="Pfam" id="PF10067">
    <property type="entry name" value="DUF2306"/>
    <property type="match status" value="1"/>
</dbReference>
<name>A0A6L5GBA5_9ACTN</name>
<keyword evidence="1" id="KW-0812">Transmembrane</keyword>
<dbReference type="AlphaFoldDB" id="A0A6L5GBA5"/>
<comment type="caution">
    <text evidence="2">The sequence shown here is derived from an EMBL/GenBank/DDBJ whole genome shotgun (WGS) entry which is preliminary data.</text>
</comment>
<feature type="transmembrane region" description="Helical" evidence="1">
    <location>
        <begin position="135"/>
        <end position="152"/>
    </location>
</feature>
<dbReference type="Proteomes" id="UP000477750">
    <property type="component" value="Unassembled WGS sequence"/>
</dbReference>
<feature type="transmembrane region" description="Helical" evidence="1">
    <location>
        <begin position="33"/>
        <end position="53"/>
    </location>
</feature>
<feature type="transmembrane region" description="Helical" evidence="1">
    <location>
        <begin position="213"/>
        <end position="233"/>
    </location>
</feature>
<protein>
    <submittedName>
        <fullName evidence="2">DUF2306 domain-containing protein</fullName>
    </submittedName>
</protein>
<keyword evidence="1" id="KW-1133">Transmembrane helix</keyword>
<proteinExistence type="predicted"/>
<accession>A0A6L5GBA5</accession>
<organism evidence="2 3">
    <name type="scientific">Glycomyces albidus</name>
    <dbReference type="NCBI Taxonomy" id="2656774"/>
    <lineage>
        <taxon>Bacteria</taxon>
        <taxon>Bacillati</taxon>
        <taxon>Actinomycetota</taxon>
        <taxon>Actinomycetes</taxon>
        <taxon>Glycomycetales</taxon>
        <taxon>Glycomycetaceae</taxon>
        <taxon>Glycomyces</taxon>
    </lineage>
</organism>
<feature type="transmembrane region" description="Helical" evidence="1">
    <location>
        <begin position="106"/>
        <end position="129"/>
    </location>
</feature>
<sequence length="246" mass="26733">MIASLSIVSLTPGAPMTATLETRRRAARRGRTAVAAVAILSVAIVLYAVPAYLVPDVDSRVGIREDVPFHLPFLVVHAATAGIALLVGPFQFFGSIRRNHPKIHRVVGRVYLLAGVLPGSLSGIVAAVLTTAGPVPLVTFVLLDVFWFYSALRAYRAVRARDFAAHQEWMLRNFAATFAAVNLRVYLGLFIAVQLPLLDGHYGGDFEPLFDTAYTAAVVSSIALNLAFMEIYLRRKRTRGTLGAKD</sequence>
<dbReference type="InterPro" id="IPR018750">
    <property type="entry name" value="DUF2306_membrane"/>
</dbReference>
<reference evidence="2 3" key="1">
    <citation type="submission" date="2019-10" db="EMBL/GenBank/DDBJ databases">
        <title>Glycomyces albidus sp. nov., a novel actinomycete isolated from rhizosphere soil of wheat (Triticum aestivum L.).</title>
        <authorList>
            <person name="Qian L."/>
        </authorList>
    </citation>
    <scope>NUCLEOTIDE SEQUENCE [LARGE SCALE GENOMIC DNA]</scope>
    <source>
        <strain evidence="2 3">NEAU-7082</strain>
    </source>
</reference>